<dbReference type="InterPro" id="IPR023214">
    <property type="entry name" value="HAD_sf"/>
</dbReference>
<dbReference type="PRINTS" id="PR00413">
    <property type="entry name" value="HADHALOGNASE"/>
</dbReference>
<evidence type="ECO:0000313" key="2">
    <source>
        <dbReference type="Proteomes" id="UP000184600"/>
    </source>
</evidence>
<name>A0A1M7YYY0_9VIBR</name>
<dbReference type="OrthoDB" id="9800058at2"/>
<dbReference type="SFLD" id="SFLDG01129">
    <property type="entry name" value="C1.5:_HAD__Beta-PGM__Phosphata"/>
    <property type="match status" value="1"/>
</dbReference>
<dbReference type="InterPro" id="IPR036412">
    <property type="entry name" value="HAD-like_sf"/>
</dbReference>
<dbReference type="Gene3D" id="3.40.50.1000">
    <property type="entry name" value="HAD superfamily/HAD-like"/>
    <property type="match status" value="1"/>
</dbReference>
<gene>
    <name evidence="1" type="ORF">VQ7734_03565</name>
</gene>
<dbReference type="EMBL" id="FRFG01000048">
    <property type="protein sequence ID" value="SHO57795.1"/>
    <property type="molecule type" value="Genomic_DNA"/>
</dbReference>
<dbReference type="CDD" id="cd07505">
    <property type="entry name" value="HAD_BPGM-like"/>
    <property type="match status" value="1"/>
</dbReference>
<dbReference type="InterPro" id="IPR051806">
    <property type="entry name" value="HAD-like_SPP"/>
</dbReference>
<organism evidence="1 2">
    <name type="scientific">Vibrio quintilis</name>
    <dbReference type="NCBI Taxonomy" id="1117707"/>
    <lineage>
        <taxon>Bacteria</taxon>
        <taxon>Pseudomonadati</taxon>
        <taxon>Pseudomonadota</taxon>
        <taxon>Gammaproteobacteria</taxon>
        <taxon>Vibrionales</taxon>
        <taxon>Vibrionaceae</taxon>
        <taxon>Vibrio</taxon>
    </lineage>
</organism>
<dbReference type="PANTHER" id="PTHR43481">
    <property type="entry name" value="FRUCTOSE-1-PHOSPHATE PHOSPHATASE"/>
    <property type="match status" value="1"/>
</dbReference>
<dbReference type="InterPro" id="IPR023198">
    <property type="entry name" value="PGP-like_dom2"/>
</dbReference>
<dbReference type="InterPro" id="IPR041492">
    <property type="entry name" value="HAD_2"/>
</dbReference>
<dbReference type="SUPFAM" id="SSF56784">
    <property type="entry name" value="HAD-like"/>
    <property type="match status" value="1"/>
</dbReference>
<dbReference type="SFLD" id="SFLDG01135">
    <property type="entry name" value="C1.5.6:_HAD__Beta-PGM__Phospha"/>
    <property type="match status" value="1"/>
</dbReference>
<dbReference type="Pfam" id="PF13419">
    <property type="entry name" value="HAD_2"/>
    <property type="match status" value="1"/>
</dbReference>
<dbReference type="Gene3D" id="1.10.150.240">
    <property type="entry name" value="Putative phosphatase, domain 2"/>
    <property type="match status" value="1"/>
</dbReference>
<sequence>MKNYKAYLFDLDGTLVNSEPLKGRAIALTCHDYGFPVDYHLYQTVMGQHWSAVTAHFFQHAGFNPDQAEFDQKFRAHYEQLLARELALNPGVSDYLQSLQDAGQPCAVVSSGARWMVENILSAMQIAKIFSVVIAREDVTRHKPDPQGYLSALSQLGVAPQDALIFEDSAAGIESGIASGCDVVAFAHEFNANNDLSQAVQVISDYSQMGR</sequence>
<dbReference type="InterPro" id="IPR006439">
    <property type="entry name" value="HAD-SF_hydro_IA"/>
</dbReference>
<dbReference type="EC" id="3.1.3.-" evidence="1"/>
<dbReference type="PANTHER" id="PTHR43481:SF4">
    <property type="entry name" value="GLYCEROL-1-PHOSPHATE PHOSPHOHYDROLASE 1-RELATED"/>
    <property type="match status" value="1"/>
</dbReference>
<dbReference type="AlphaFoldDB" id="A0A1M7YYY0"/>
<keyword evidence="1" id="KW-0378">Hydrolase</keyword>
<dbReference type="Proteomes" id="UP000184600">
    <property type="component" value="Unassembled WGS sequence"/>
</dbReference>
<reference evidence="2" key="1">
    <citation type="submission" date="2016-12" db="EMBL/GenBank/DDBJ databases">
        <authorList>
            <person name="Rodrigo-Torres L."/>
            <person name="Arahal R.D."/>
            <person name="Lucena T."/>
        </authorList>
    </citation>
    <scope>NUCLEOTIDE SEQUENCE [LARGE SCALE GENOMIC DNA]</scope>
</reference>
<accession>A0A1M7YYY0</accession>
<dbReference type="STRING" id="1117707.VQ7734_03565"/>
<evidence type="ECO:0000313" key="1">
    <source>
        <dbReference type="EMBL" id="SHO57795.1"/>
    </source>
</evidence>
<protein>
    <submittedName>
        <fullName evidence="1">Phosphorylated carbohydrates phosphatase</fullName>
        <ecNumber evidence="1">3.1.3.-</ecNumber>
    </submittedName>
</protein>
<dbReference type="SFLD" id="SFLDS00003">
    <property type="entry name" value="Haloacid_Dehalogenase"/>
    <property type="match status" value="1"/>
</dbReference>
<dbReference type="NCBIfam" id="TIGR01509">
    <property type="entry name" value="HAD-SF-IA-v3"/>
    <property type="match status" value="1"/>
</dbReference>
<proteinExistence type="predicted"/>
<keyword evidence="2" id="KW-1185">Reference proteome</keyword>
<dbReference type="GO" id="GO:0050308">
    <property type="term" value="F:sugar-phosphatase activity"/>
    <property type="evidence" value="ECO:0007669"/>
    <property type="project" value="TreeGrafter"/>
</dbReference>